<protein>
    <submittedName>
        <fullName evidence="1">Transposase</fullName>
    </submittedName>
</protein>
<dbReference type="EMBL" id="JPRJ01000063">
    <property type="protein sequence ID" value="KFF14950.1"/>
    <property type="molecule type" value="Genomic_DNA"/>
</dbReference>
<keyword evidence="2" id="KW-1185">Reference proteome</keyword>
<name>A0A086AE36_9FLAO</name>
<feature type="non-terminal residue" evidence="1">
    <location>
        <position position="1"/>
    </location>
</feature>
<dbReference type="AlphaFoldDB" id="A0A086AE36"/>
<dbReference type="Proteomes" id="UP000028709">
    <property type="component" value="Unassembled WGS sequence"/>
</dbReference>
<accession>A0A086AE36</accession>
<proteinExistence type="predicted"/>
<evidence type="ECO:0000313" key="2">
    <source>
        <dbReference type="Proteomes" id="UP000028709"/>
    </source>
</evidence>
<gene>
    <name evidence="1" type="ORF">IQ37_18990</name>
</gene>
<comment type="caution">
    <text evidence="1">The sequence shown here is derived from an EMBL/GenBank/DDBJ whole genome shotgun (WGS) entry which is preliminary data.</text>
</comment>
<evidence type="ECO:0000313" key="1">
    <source>
        <dbReference type="EMBL" id="KFF14950.1"/>
    </source>
</evidence>
<organism evidence="1 2">
    <name type="scientific">Chryseobacterium piperi</name>
    <dbReference type="NCBI Taxonomy" id="558152"/>
    <lineage>
        <taxon>Bacteria</taxon>
        <taxon>Pseudomonadati</taxon>
        <taxon>Bacteroidota</taxon>
        <taxon>Flavobacteriia</taxon>
        <taxon>Flavobacteriales</taxon>
        <taxon>Weeksellaceae</taxon>
        <taxon>Chryseobacterium group</taxon>
        <taxon>Chryseobacterium</taxon>
    </lineage>
</organism>
<reference evidence="1 2" key="1">
    <citation type="submission" date="2014-07" db="EMBL/GenBank/DDBJ databases">
        <title>Genome of Chryseobacterium piperi CTM.</title>
        <authorList>
            <person name="Pipes S.E."/>
            <person name="Stropko S.J."/>
            <person name="Newman J.D."/>
        </authorList>
    </citation>
    <scope>NUCLEOTIDE SEQUENCE [LARGE SCALE GENOMIC DNA]</scope>
    <source>
        <strain evidence="1 2">CTM</strain>
    </source>
</reference>
<sequence length="54" mass="6461">DEELKSYYQRKKQQGKAHNSIINAVCCKIVYRIFAVVKREEPFVNLTRYNLHMS</sequence>